<proteinExistence type="predicted"/>
<reference evidence="1" key="1">
    <citation type="submission" date="2021-06" db="EMBL/GenBank/DDBJ databases">
        <authorList>
            <person name="Kallberg Y."/>
            <person name="Tangrot J."/>
            <person name="Rosling A."/>
        </authorList>
    </citation>
    <scope>NUCLEOTIDE SEQUENCE</scope>
    <source>
        <strain evidence="1">FL130A</strain>
    </source>
</reference>
<name>A0A9N8VIT4_9GLOM</name>
<gene>
    <name evidence="1" type="ORF">ALEPTO_LOCUS1022</name>
</gene>
<evidence type="ECO:0000313" key="2">
    <source>
        <dbReference type="Proteomes" id="UP000789508"/>
    </source>
</evidence>
<protein>
    <submittedName>
        <fullName evidence="1">3747_t:CDS:1</fullName>
    </submittedName>
</protein>
<evidence type="ECO:0000313" key="1">
    <source>
        <dbReference type="EMBL" id="CAG8451242.1"/>
    </source>
</evidence>
<dbReference type="AlphaFoldDB" id="A0A9N8VIT4"/>
<dbReference type="EMBL" id="CAJVPS010000096">
    <property type="protein sequence ID" value="CAG8451242.1"/>
    <property type="molecule type" value="Genomic_DNA"/>
</dbReference>
<dbReference type="OrthoDB" id="5238185at2759"/>
<sequence>MVETLTDDSYALASLTFSRLQLVIQEHLGKWARETLLSFNEWLPYARIKREHATIPPDIRIQQITLAAFISLCLLSARQQQYDQAWACLFHSAKFFHASLRASTDLSEVIGEVLLHEVEQPDTSYNVINENDVLFDNNEQGDGWGFDSIVYGEVDKLNDLELVAKILEIATINHLIYALEIFLHNCESSTSDDLEPFVTTAYLEPMLNMSSRMEREILQSLPQLTQDNITILFKEPKHKQFWRSLICINEPSILLPGFSTTSSPSTAASISTSLT</sequence>
<accession>A0A9N8VIT4</accession>
<keyword evidence="2" id="KW-1185">Reference proteome</keyword>
<organism evidence="1 2">
    <name type="scientific">Ambispora leptoticha</name>
    <dbReference type="NCBI Taxonomy" id="144679"/>
    <lineage>
        <taxon>Eukaryota</taxon>
        <taxon>Fungi</taxon>
        <taxon>Fungi incertae sedis</taxon>
        <taxon>Mucoromycota</taxon>
        <taxon>Glomeromycotina</taxon>
        <taxon>Glomeromycetes</taxon>
        <taxon>Archaeosporales</taxon>
        <taxon>Ambisporaceae</taxon>
        <taxon>Ambispora</taxon>
    </lineage>
</organism>
<dbReference type="Proteomes" id="UP000789508">
    <property type="component" value="Unassembled WGS sequence"/>
</dbReference>
<comment type="caution">
    <text evidence="1">The sequence shown here is derived from an EMBL/GenBank/DDBJ whole genome shotgun (WGS) entry which is preliminary data.</text>
</comment>